<organism evidence="2 3">
    <name type="scientific">Bradyrhizobium aeschynomenes</name>
    <dbReference type="NCBI Taxonomy" id="2734909"/>
    <lineage>
        <taxon>Bacteria</taxon>
        <taxon>Pseudomonadati</taxon>
        <taxon>Pseudomonadota</taxon>
        <taxon>Alphaproteobacteria</taxon>
        <taxon>Hyphomicrobiales</taxon>
        <taxon>Nitrobacteraceae</taxon>
        <taxon>Bradyrhizobium</taxon>
    </lineage>
</organism>
<keyword evidence="1" id="KW-0472">Membrane</keyword>
<feature type="transmembrane region" description="Helical" evidence="1">
    <location>
        <begin position="163"/>
        <end position="186"/>
    </location>
</feature>
<keyword evidence="3" id="KW-1185">Reference proteome</keyword>
<keyword evidence="1" id="KW-1133">Transmembrane helix</keyword>
<accession>A0ABX2CP28</accession>
<evidence type="ECO:0000313" key="2">
    <source>
        <dbReference type="EMBL" id="NPU69946.1"/>
    </source>
</evidence>
<evidence type="ECO:0000313" key="3">
    <source>
        <dbReference type="Proteomes" id="UP000886476"/>
    </source>
</evidence>
<dbReference type="EMBL" id="JABFDN010000028">
    <property type="protein sequence ID" value="NPU69946.1"/>
    <property type="molecule type" value="Genomic_DNA"/>
</dbReference>
<feature type="transmembrane region" description="Helical" evidence="1">
    <location>
        <begin position="63"/>
        <end position="85"/>
    </location>
</feature>
<keyword evidence="1" id="KW-0812">Transmembrane</keyword>
<sequence length="187" mass="19947">MTDGLTMTSEGRPDLKEAGDRKHLPSFGLAILQTGLVVAACALFVIAKSIATGGRVHIDDVEYWIVGVVPVALLYGLSLLIARATPEARRDAVARRLIAAWIVTLILFCISKDLHIYEGLRDAVETVAQLGRSAAEAVVALLFAALAAMITMTKLVAEAGDRLRLAIGTLAAIILMMAMASLLLSWH</sequence>
<gene>
    <name evidence="2" type="ORF">HL667_33490</name>
</gene>
<feature type="transmembrane region" description="Helical" evidence="1">
    <location>
        <begin position="137"/>
        <end position="156"/>
    </location>
</feature>
<name>A0ABX2CP28_9BRAD</name>
<reference evidence="2" key="1">
    <citation type="submission" date="2020-05" db="EMBL/GenBank/DDBJ databases">
        <title>Nod-independent and nitrogen-fixing Bradyrhizobium aeschynomene sp. nov. isolated from nodules of Aeschynomene indica.</title>
        <authorList>
            <person name="Zhang Z."/>
        </authorList>
    </citation>
    <scope>NUCLEOTIDE SEQUENCE</scope>
    <source>
        <strain evidence="2">83012</strain>
    </source>
</reference>
<comment type="caution">
    <text evidence="2">The sequence shown here is derived from an EMBL/GenBank/DDBJ whole genome shotgun (WGS) entry which is preliminary data.</text>
</comment>
<feature type="transmembrane region" description="Helical" evidence="1">
    <location>
        <begin position="27"/>
        <end position="51"/>
    </location>
</feature>
<protein>
    <submittedName>
        <fullName evidence="2">Uncharacterized protein</fullName>
    </submittedName>
</protein>
<evidence type="ECO:0000256" key="1">
    <source>
        <dbReference type="SAM" id="Phobius"/>
    </source>
</evidence>
<feature type="transmembrane region" description="Helical" evidence="1">
    <location>
        <begin position="97"/>
        <end position="117"/>
    </location>
</feature>
<proteinExistence type="predicted"/>
<dbReference type="Proteomes" id="UP000886476">
    <property type="component" value="Unassembled WGS sequence"/>
</dbReference>
<dbReference type="RefSeq" id="WP_172115447.1">
    <property type="nucleotide sequence ID" value="NZ_JABFDN010000028.1"/>
</dbReference>